<organism evidence="2 3">
    <name type="scientific">Favolaschia claudopus</name>
    <dbReference type="NCBI Taxonomy" id="2862362"/>
    <lineage>
        <taxon>Eukaryota</taxon>
        <taxon>Fungi</taxon>
        <taxon>Dikarya</taxon>
        <taxon>Basidiomycota</taxon>
        <taxon>Agaricomycotina</taxon>
        <taxon>Agaricomycetes</taxon>
        <taxon>Agaricomycetidae</taxon>
        <taxon>Agaricales</taxon>
        <taxon>Marasmiineae</taxon>
        <taxon>Mycenaceae</taxon>
        <taxon>Favolaschia</taxon>
    </lineage>
</organism>
<feature type="region of interest" description="Disordered" evidence="1">
    <location>
        <begin position="57"/>
        <end position="133"/>
    </location>
</feature>
<proteinExistence type="predicted"/>
<feature type="compositionally biased region" description="Polar residues" evidence="1">
    <location>
        <begin position="72"/>
        <end position="88"/>
    </location>
</feature>
<feature type="compositionally biased region" description="Low complexity" evidence="1">
    <location>
        <begin position="290"/>
        <end position="310"/>
    </location>
</feature>
<dbReference type="InterPro" id="IPR036280">
    <property type="entry name" value="Multihaem_cyt_sf"/>
</dbReference>
<reference evidence="2 3" key="1">
    <citation type="journal article" date="2024" name="J Genomics">
        <title>Draft genome sequencing and assembly of Favolaschia claudopus CIRM-BRFM 2984 isolated from oak limbs.</title>
        <authorList>
            <person name="Navarro D."/>
            <person name="Drula E."/>
            <person name="Chaduli D."/>
            <person name="Cazenave R."/>
            <person name="Ahrendt S."/>
            <person name="Wang J."/>
            <person name="Lipzen A."/>
            <person name="Daum C."/>
            <person name="Barry K."/>
            <person name="Grigoriev I.V."/>
            <person name="Favel A."/>
            <person name="Rosso M.N."/>
            <person name="Martin F."/>
        </authorList>
    </citation>
    <scope>NUCLEOTIDE SEQUENCE [LARGE SCALE GENOMIC DNA]</scope>
    <source>
        <strain evidence="2 3">CIRM-BRFM 2984</strain>
    </source>
</reference>
<accession>A0AAW0BPM5</accession>
<dbReference type="Proteomes" id="UP001362999">
    <property type="component" value="Unassembled WGS sequence"/>
</dbReference>
<dbReference type="AlphaFoldDB" id="A0AAW0BPM5"/>
<feature type="region of interest" description="Disordered" evidence="1">
    <location>
        <begin position="167"/>
        <end position="213"/>
    </location>
</feature>
<name>A0AAW0BPM5_9AGAR</name>
<protein>
    <recommendedName>
        <fullName evidence="4">GATA-type domain-containing protein</fullName>
    </recommendedName>
</protein>
<evidence type="ECO:0000313" key="2">
    <source>
        <dbReference type="EMBL" id="KAK7028275.1"/>
    </source>
</evidence>
<comment type="caution">
    <text evidence="2">The sequence shown here is derived from an EMBL/GenBank/DDBJ whole genome shotgun (WGS) entry which is preliminary data.</text>
</comment>
<dbReference type="EMBL" id="JAWWNJ010000028">
    <property type="protein sequence ID" value="KAK7028275.1"/>
    <property type="molecule type" value="Genomic_DNA"/>
</dbReference>
<feature type="compositionally biased region" description="Low complexity" evidence="1">
    <location>
        <begin position="174"/>
        <end position="187"/>
    </location>
</feature>
<feature type="region of interest" description="Disordered" evidence="1">
    <location>
        <begin position="289"/>
        <end position="312"/>
    </location>
</feature>
<evidence type="ECO:0008006" key="4">
    <source>
        <dbReference type="Google" id="ProtNLM"/>
    </source>
</evidence>
<feature type="compositionally biased region" description="Polar residues" evidence="1">
    <location>
        <begin position="113"/>
        <end position="132"/>
    </location>
</feature>
<evidence type="ECO:0000313" key="3">
    <source>
        <dbReference type="Proteomes" id="UP001362999"/>
    </source>
</evidence>
<dbReference type="SUPFAM" id="SSF48695">
    <property type="entry name" value="Multiheme cytochromes"/>
    <property type="match status" value="1"/>
</dbReference>
<keyword evidence="3" id="KW-1185">Reference proteome</keyword>
<gene>
    <name evidence="2" type="ORF">R3P38DRAFT_3354072</name>
</gene>
<feature type="compositionally biased region" description="Acidic residues" evidence="1">
    <location>
        <begin position="101"/>
        <end position="110"/>
    </location>
</feature>
<evidence type="ECO:0000256" key="1">
    <source>
        <dbReference type="SAM" id="MobiDB-lite"/>
    </source>
</evidence>
<sequence>MNLLTSHDYLLPTTILGAMSTADHGHLSTAEYLDDIHAKYEAEKAFYEKKYQKIQARPSNLKAKRRKEARNDSGTRTAVANDGSNAVDTDNDHEEIQTTVDDIDTTEAEANEQRGTSLAESSSTPPSEQNVVTVKDSEIIDEFIIPPEFPARVLRPRFRVHQFVSMNPTPSAANPPNRSLSPLSSVPDDSDSDSESESNPKAGSSGGRSRCPNCHTKPSAGGWRPSPLQPGRNICRSCYQYERRNAKPRPVPLEVRRRLQASVSARKPLPLARSVPAASASMLRATAKVTASPPKAKATSSSSKHTSTSSRDTPVYCYNCEVPTNDRHRYHSHLRLGEWVCQPCHKYELSYNIPRPRSMIERAEEMRVKQGIFWVTKSAALAAQNAGRKHAVS</sequence>